<reference evidence="1" key="1">
    <citation type="submission" date="2019-12" db="EMBL/GenBank/DDBJ databases">
        <title>Comparative genomics gives insights into the taxonomy of the Azoarcus-Aromatoleum group and reveals separate origins of nif in the plant-associated Azoarcus and non-plant-associated Aromatoleum sub-groups.</title>
        <authorList>
            <person name="Lafos M."/>
            <person name="Maluk M."/>
            <person name="Batista M."/>
            <person name="Junghare M."/>
            <person name="Carmona M."/>
            <person name="Faoro H."/>
            <person name="Cruz L.M."/>
            <person name="Battistoni F."/>
            <person name="De Souza E."/>
            <person name="Pedrosa F."/>
            <person name="Chen W.-M."/>
            <person name="Poole P.S."/>
            <person name="Dixon R.A."/>
            <person name="James E.K."/>
        </authorList>
    </citation>
    <scope>NUCLEOTIDE SEQUENCE</scope>
    <source>
        <strain evidence="1">U120</strain>
    </source>
</reference>
<dbReference type="EMBL" id="WTVH01000021">
    <property type="protein sequence ID" value="NMF93969.1"/>
    <property type="molecule type" value="Genomic_DNA"/>
</dbReference>
<dbReference type="RefSeq" id="WP_169199216.1">
    <property type="nucleotide sequence ID" value="NZ_WTVH02000009.1"/>
</dbReference>
<keyword evidence="2" id="KW-1185">Reference proteome</keyword>
<dbReference type="Pfam" id="PF02597">
    <property type="entry name" value="ThiS"/>
    <property type="match status" value="1"/>
</dbReference>
<gene>
    <name evidence="1" type="ORF">GO608_11575</name>
</gene>
<proteinExistence type="predicted"/>
<comment type="caution">
    <text evidence="1">The sequence shown here is derived from an EMBL/GenBank/DDBJ whole genome shotgun (WGS) entry which is preliminary data.</text>
</comment>
<organism evidence="1 2">
    <name type="scientific">Aromatoleum buckelii</name>
    <dbReference type="NCBI Taxonomy" id="200254"/>
    <lineage>
        <taxon>Bacteria</taxon>
        <taxon>Pseudomonadati</taxon>
        <taxon>Pseudomonadota</taxon>
        <taxon>Betaproteobacteria</taxon>
        <taxon>Rhodocyclales</taxon>
        <taxon>Rhodocyclaceae</taxon>
        <taxon>Aromatoleum</taxon>
    </lineage>
</organism>
<dbReference type="InterPro" id="IPR052045">
    <property type="entry name" value="Sulfur_Carrier/Prot_Modifier"/>
</dbReference>
<evidence type="ECO:0008006" key="3">
    <source>
        <dbReference type="Google" id="ProtNLM"/>
    </source>
</evidence>
<dbReference type="PANTHER" id="PTHR38031:SF1">
    <property type="entry name" value="SULFUR CARRIER PROTEIN CYSO"/>
    <property type="match status" value="1"/>
</dbReference>
<accession>A0ABX1N3W7</accession>
<protein>
    <recommendedName>
        <fullName evidence="3">MoaD/ThiS family protein</fullName>
    </recommendedName>
</protein>
<dbReference type="InterPro" id="IPR012675">
    <property type="entry name" value="Beta-grasp_dom_sf"/>
</dbReference>
<dbReference type="PANTHER" id="PTHR38031">
    <property type="entry name" value="SULFUR CARRIER PROTEIN SLR0821-RELATED"/>
    <property type="match status" value="1"/>
</dbReference>
<dbReference type="Proteomes" id="UP000601990">
    <property type="component" value="Unassembled WGS sequence"/>
</dbReference>
<name>A0ABX1N3W7_9RHOO</name>
<evidence type="ECO:0000313" key="1">
    <source>
        <dbReference type="EMBL" id="NMF93969.1"/>
    </source>
</evidence>
<evidence type="ECO:0000313" key="2">
    <source>
        <dbReference type="Proteomes" id="UP000601990"/>
    </source>
</evidence>
<dbReference type="Gene3D" id="3.10.20.30">
    <property type="match status" value="1"/>
</dbReference>
<dbReference type="SUPFAM" id="SSF54285">
    <property type="entry name" value="MoaD/ThiS"/>
    <property type="match status" value="1"/>
</dbReference>
<sequence>MNIDVRLNLLGVLGIKQSELTLDTPPDATAAILIRLIDQHNPGFAAALTNDDGGLSPQFVFFINGRNAVHLDGMRTRLNAGDVVNVIPAIAGG</sequence>
<dbReference type="InterPro" id="IPR003749">
    <property type="entry name" value="ThiS/MoaD-like"/>
</dbReference>
<dbReference type="InterPro" id="IPR016155">
    <property type="entry name" value="Mopterin_synth/thiamin_S_b"/>
</dbReference>